<evidence type="ECO:0000259" key="1">
    <source>
        <dbReference type="Pfam" id="PF04830"/>
    </source>
</evidence>
<dbReference type="InterPro" id="IPR006915">
    <property type="entry name" value="DUF637_hemagglutn_put"/>
</dbReference>
<protein>
    <submittedName>
        <fullName evidence="2">Adhesin</fullName>
    </submittedName>
</protein>
<organism evidence="2 3">
    <name type="scientific">Photorhabdus heterorhabditis</name>
    <dbReference type="NCBI Taxonomy" id="880156"/>
    <lineage>
        <taxon>Bacteria</taxon>
        <taxon>Pseudomonadati</taxon>
        <taxon>Pseudomonadota</taxon>
        <taxon>Gammaproteobacteria</taxon>
        <taxon>Enterobacterales</taxon>
        <taxon>Morganellaceae</taxon>
        <taxon>Photorhabdus</taxon>
    </lineage>
</organism>
<feature type="domain" description="DUF637" evidence="1">
    <location>
        <begin position="253"/>
        <end position="424"/>
    </location>
</feature>
<evidence type="ECO:0000313" key="2">
    <source>
        <dbReference type="EMBL" id="KOY61022.1"/>
    </source>
</evidence>
<name>A0ABR5K8V5_9GAMM</name>
<dbReference type="CDD" id="cd20686">
    <property type="entry name" value="CdiA-CT_Ec-like"/>
    <property type="match status" value="1"/>
</dbReference>
<reference evidence="2 3" key="1">
    <citation type="submission" date="2015-09" db="EMBL/GenBank/DDBJ databases">
        <title>Draft genome sequence and assembly of Photorhabdus sp. VMG, a bacterial symbiont associated with Heterorhabditis zealandica.</title>
        <authorList>
            <person name="Naidoo S."/>
            <person name="Featherston J."/>
            <person name="Mothupi B."/>
            <person name="Gray V.M."/>
        </authorList>
    </citation>
    <scope>NUCLEOTIDE SEQUENCE [LARGE SCALE GENOMIC DNA]</scope>
    <source>
        <strain evidence="2 3">VMG</strain>
    </source>
</reference>
<gene>
    <name evidence="2" type="ORF">AM629_15995</name>
</gene>
<dbReference type="EMBL" id="LJCS01000053">
    <property type="protein sequence ID" value="KOY61022.1"/>
    <property type="molecule type" value="Genomic_DNA"/>
</dbReference>
<comment type="caution">
    <text evidence="2">The sequence shown here is derived from an EMBL/GenBank/DDBJ whole genome shotgun (WGS) entry which is preliminary data.</text>
</comment>
<sequence length="824" mass="86258">KGVMDIAATGGFLYAQAMEETYKSEETRKRCQGFGPIKSCKVFGSKTEHKTQIRKTNKVTELTAGGDITLRAKDDVTLEASRLETQKNAKITSQTGKVNFRAMPNTAFEQTVTTSKGFFITHHDKGHSETTWAIPSVQVGGTLTVEAAAGISADVKVKDEQLLEDTLGVLGHTPGTEWLKNLQGRNDVQWDQVKDAYRRWDKKITSLNPVAGAVIAIAVAAVTAGSGLAAWAGSGAVGATGATGATASAVYGAAYGGMIGLTSQAAVALVENKGDLTQTLAALAKREAVKSLVTQIAVGGALGGLDHTMGWGKLVAGKGVVDPLKAQLPLLSNQNWSQVAQRVAAQSVVSSTIGTAINGGSFTDNLQTALLSNIGNQINAEGAKLIGDNGEILGIPGKAISHAAVSALAAEIGGGDAKGAAVGALAAELAAITMESRLFEPAYKNETERQIHKIQEALTGNEVKAQTAKFIGALSGALISHTPEGAYSAANSAELVYRNNMTEHMLYQLSVENQKDILAAGKGDKAAEARVIARQDAAIAVTAVAAGGYALVYGGQILIAASAEMATAGRVALEGCKTNPALCLNNVGIFVADAIAPEAAVGTGVLAAGTVKVLGNTKEGAKDLAEGLSHTSKPLLSNAKPDTDAVTRLIEKEKLYAGKGTSEAVQVGNKLVPDNLASQIAEHNSQIGVLNRKQGTISGAHNQDSFLESVEMIGAKVNLTITDKGYPGLIEYKYQIPAVNNKGQKIGFKAEQTKTTYVPKILSDYRVTNMSNKASQQAENYFKVNPEHRQYSVKVDGYWFQVTRDAKTGKINNAFITMPPRGSK</sequence>
<dbReference type="RefSeq" id="WP_235525493.1">
    <property type="nucleotide sequence ID" value="NZ_CAWMRL010000053.1"/>
</dbReference>
<keyword evidence="3" id="KW-1185">Reference proteome</keyword>
<evidence type="ECO:0000313" key="3">
    <source>
        <dbReference type="Proteomes" id="UP000037727"/>
    </source>
</evidence>
<dbReference type="Proteomes" id="UP000037727">
    <property type="component" value="Unassembled WGS sequence"/>
</dbReference>
<accession>A0ABR5K8V5</accession>
<proteinExistence type="predicted"/>
<dbReference type="Pfam" id="PF04830">
    <property type="entry name" value="DUF637"/>
    <property type="match status" value="1"/>
</dbReference>
<feature type="non-terminal residue" evidence="2">
    <location>
        <position position="1"/>
    </location>
</feature>